<dbReference type="InterPro" id="IPR019285">
    <property type="entry name" value="DUF2336"/>
</dbReference>
<dbReference type="Pfam" id="PF10098">
    <property type="entry name" value="DUF2336"/>
    <property type="match status" value="1"/>
</dbReference>
<dbReference type="RefSeq" id="WP_057854997.1">
    <property type="nucleotide sequence ID" value="NZ_LLXX01000210.1"/>
</dbReference>
<evidence type="ECO:0008006" key="3">
    <source>
        <dbReference type="Google" id="ProtNLM"/>
    </source>
</evidence>
<reference evidence="1 2" key="1">
    <citation type="submission" date="2014-03" db="EMBL/GenBank/DDBJ databases">
        <title>Bradyrhizobium valentinum sp. nov., isolated from effective nodules of Lupinus mariae-josephae, a lupine endemic of basic-lime soils in Eastern Spain.</title>
        <authorList>
            <person name="Duran D."/>
            <person name="Rey L."/>
            <person name="Navarro A."/>
            <person name="Busquets A."/>
            <person name="Imperial J."/>
            <person name="Ruiz-Argueso T."/>
        </authorList>
    </citation>
    <scope>NUCLEOTIDE SEQUENCE [LARGE SCALE GENOMIC DNA]</scope>
    <source>
        <strain evidence="1 2">LmjM3</strain>
    </source>
</reference>
<evidence type="ECO:0000313" key="2">
    <source>
        <dbReference type="Proteomes" id="UP000051913"/>
    </source>
</evidence>
<dbReference type="STRING" id="1518501.CQ10_16785"/>
<protein>
    <recommendedName>
        <fullName evidence="3">DUF2336 domain-containing protein</fullName>
    </recommendedName>
</protein>
<dbReference type="AlphaFoldDB" id="A0A0R3LCW1"/>
<organism evidence="1 2">
    <name type="scientific">Bradyrhizobium valentinum</name>
    <dbReference type="NCBI Taxonomy" id="1518501"/>
    <lineage>
        <taxon>Bacteria</taxon>
        <taxon>Pseudomonadati</taxon>
        <taxon>Pseudomonadota</taxon>
        <taxon>Alphaproteobacteria</taxon>
        <taxon>Hyphomicrobiales</taxon>
        <taxon>Nitrobacteraceae</taxon>
        <taxon>Bradyrhizobium</taxon>
    </lineage>
</organism>
<accession>A0A0R3LCW1</accession>
<dbReference type="OrthoDB" id="7888976at2"/>
<dbReference type="EMBL" id="LLXX01000210">
    <property type="protein sequence ID" value="KRQ94494.1"/>
    <property type="molecule type" value="Genomic_DNA"/>
</dbReference>
<sequence length="374" mass="41347">MLERSITDEVEAAIKAGSTDKHLDALRQVTDLFLQSTESYSGEQIELFGDVLERLIRTIELRALADVSARIALAEMSTQLASIKQAPPAVIRRLAHNDEISIARPVLTESARLTAEDLIELAGTKSEQHLLAISGRWWLTEIVTDALLKRHYPSVSRRLVSNPGARMSASGYAIVLKQAESDPDLAVETGIRIDLPAEQRQQLLKNATEVVRTRLLSRAPPHLFEEIRNAIAIAATGANREMSRTRDFNAARRFVAALAKHGKLNEPALLAFAKERKYAETIAALAELSGSRIEVIRPVMQSLRDDGVLIPCRVAGLNWETVAAVLDSRFSAGSMGRHELAKAREQYGKLTVENARRLLRFWQVRAADAPPKMG</sequence>
<proteinExistence type="predicted"/>
<dbReference type="Proteomes" id="UP000051913">
    <property type="component" value="Unassembled WGS sequence"/>
</dbReference>
<keyword evidence="2" id="KW-1185">Reference proteome</keyword>
<evidence type="ECO:0000313" key="1">
    <source>
        <dbReference type="EMBL" id="KRQ94494.1"/>
    </source>
</evidence>
<comment type="caution">
    <text evidence="1">The sequence shown here is derived from an EMBL/GenBank/DDBJ whole genome shotgun (WGS) entry which is preliminary data.</text>
</comment>
<name>A0A0R3LCW1_9BRAD</name>
<gene>
    <name evidence="1" type="ORF">CP49_34095</name>
</gene>